<dbReference type="Proteomes" id="UP001157125">
    <property type="component" value="Unassembled WGS sequence"/>
</dbReference>
<name>A0ABQ6IJI7_9MICO</name>
<comment type="caution">
    <text evidence="3">The sequence shown here is derived from an EMBL/GenBank/DDBJ whole genome shotgun (WGS) entry which is preliminary data.</text>
</comment>
<keyword evidence="1" id="KW-0472">Membrane</keyword>
<keyword evidence="4" id="KW-1185">Reference proteome</keyword>
<keyword evidence="1" id="KW-1133">Transmembrane helix</keyword>
<reference evidence="4" key="1">
    <citation type="journal article" date="2019" name="Int. J. Syst. Evol. Microbiol.">
        <title>The Global Catalogue of Microorganisms (GCM) 10K type strain sequencing project: providing services to taxonomists for standard genome sequencing and annotation.</title>
        <authorList>
            <consortium name="The Broad Institute Genomics Platform"/>
            <consortium name="The Broad Institute Genome Sequencing Center for Infectious Disease"/>
            <person name="Wu L."/>
            <person name="Ma J."/>
        </authorList>
    </citation>
    <scope>NUCLEOTIDE SEQUENCE [LARGE SCALE GENOMIC DNA]</scope>
    <source>
        <strain evidence="4">NBRC 112299</strain>
    </source>
</reference>
<dbReference type="EMBL" id="BSUN01000001">
    <property type="protein sequence ID" value="GMA36892.1"/>
    <property type="molecule type" value="Genomic_DNA"/>
</dbReference>
<evidence type="ECO:0000313" key="4">
    <source>
        <dbReference type="Proteomes" id="UP001157125"/>
    </source>
</evidence>
<dbReference type="InterPro" id="IPR027788">
    <property type="entry name" value="Alpha/beta-hydrolase_N_dom"/>
</dbReference>
<feature type="domain" description="Alpha/beta-hydrolase N-terminal" evidence="2">
    <location>
        <begin position="47"/>
        <end position="92"/>
    </location>
</feature>
<proteinExistence type="predicted"/>
<gene>
    <name evidence="3" type="ORF">GCM10025876_30960</name>
</gene>
<sequence>MTAGLLDRARDRLYEPRPPRRRAPGILEMSFSAVGLVVGLWFFSISLTPSLLPREGWVQGIESGVTFMVGYGIGASLFAVARFLTVPPPAAVFARSC</sequence>
<feature type="transmembrane region" description="Helical" evidence="1">
    <location>
        <begin position="26"/>
        <end position="45"/>
    </location>
</feature>
<evidence type="ECO:0000256" key="1">
    <source>
        <dbReference type="SAM" id="Phobius"/>
    </source>
</evidence>
<keyword evidence="1" id="KW-0812">Transmembrane</keyword>
<accession>A0ABQ6IJI7</accession>
<dbReference type="Pfam" id="PF15420">
    <property type="entry name" value="Abhydrolase_9_N"/>
    <property type="match status" value="1"/>
</dbReference>
<evidence type="ECO:0000313" key="3">
    <source>
        <dbReference type="EMBL" id="GMA36892.1"/>
    </source>
</evidence>
<feature type="transmembrane region" description="Helical" evidence="1">
    <location>
        <begin position="65"/>
        <end position="85"/>
    </location>
</feature>
<protein>
    <recommendedName>
        <fullName evidence="2">Alpha/beta-hydrolase N-terminal domain-containing protein</fullName>
    </recommendedName>
</protein>
<organism evidence="3 4">
    <name type="scientific">Demequina litorisediminis</name>
    <dbReference type="NCBI Taxonomy" id="1849022"/>
    <lineage>
        <taxon>Bacteria</taxon>
        <taxon>Bacillati</taxon>
        <taxon>Actinomycetota</taxon>
        <taxon>Actinomycetes</taxon>
        <taxon>Micrococcales</taxon>
        <taxon>Demequinaceae</taxon>
        <taxon>Demequina</taxon>
    </lineage>
</organism>
<evidence type="ECO:0000259" key="2">
    <source>
        <dbReference type="Pfam" id="PF15420"/>
    </source>
</evidence>